<sequence>MSVINLRLGAFAAALALLAATSSGAFAQKKYDVGASDTEIKIGNIMPYSGPASAYGVIGKTEEAYFRKINAEGGINGRKINFVSYDDAYSPPKTVEQARKLVESDEVLLIFQPLGTPPNTAIQKYMNTKKVPQLFVATGATKWNDPKDFPWTMGWQPNYQSESQIYAKYIMKEKPNAKIAILYQNDDYGKDYVKGLRDGLGAKAASMIVIEESYEVSQPTIDSSIVKLKSTDADVFFNVTTPKFTAQAIKKMNEIGWKPMHILNNVSVSIGSVMKPAGFENSQGIISSAYLKDPTDAQWKNDAGMKAWNEFLDKYYPEANRADASVIYGYTVAQTLVQVLKQCGDNLTRENVMKQAASIKNLELGGLLPGVKINTSPTDFAPLSQLQLMRFKGETWERFGDVLSGDVGG</sequence>
<organism evidence="5 6">
    <name type="scientific">Bradyrhizobium icense</name>
    <dbReference type="NCBI Taxonomy" id="1274631"/>
    <lineage>
        <taxon>Bacteria</taxon>
        <taxon>Pseudomonadati</taxon>
        <taxon>Pseudomonadota</taxon>
        <taxon>Alphaproteobacteria</taxon>
        <taxon>Hyphomicrobiales</taxon>
        <taxon>Nitrobacteraceae</taxon>
        <taxon>Bradyrhizobium</taxon>
    </lineage>
</organism>
<dbReference type="STRING" id="1274631.LMTR13_35450"/>
<gene>
    <name evidence="5" type="ORF">LMTR13_35450</name>
</gene>
<dbReference type="EMBL" id="CP016428">
    <property type="protein sequence ID" value="ANW04645.1"/>
    <property type="molecule type" value="Genomic_DNA"/>
</dbReference>
<evidence type="ECO:0000313" key="6">
    <source>
        <dbReference type="Proteomes" id="UP000092839"/>
    </source>
</evidence>
<dbReference type="OrthoDB" id="9770729at2"/>
<accession>A0A1B1UPK6</accession>
<feature type="chain" id="PRO_5008530785" evidence="3">
    <location>
        <begin position="28"/>
        <end position="409"/>
    </location>
</feature>
<dbReference type="SUPFAM" id="SSF53822">
    <property type="entry name" value="Periplasmic binding protein-like I"/>
    <property type="match status" value="1"/>
</dbReference>
<evidence type="ECO:0000256" key="1">
    <source>
        <dbReference type="ARBA" id="ARBA00010062"/>
    </source>
</evidence>
<evidence type="ECO:0000259" key="4">
    <source>
        <dbReference type="Pfam" id="PF13458"/>
    </source>
</evidence>
<dbReference type="RefSeq" id="WP_065731787.1">
    <property type="nucleotide sequence ID" value="NZ_CP016428.1"/>
</dbReference>
<dbReference type="Proteomes" id="UP000092839">
    <property type="component" value="Chromosome"/>
</dbReference>
<dbReference type="PANTHER" id="PTHR47235">
    <property type="entry name" value="BLR6548 PROTEIN"/>
    <property type="match status" value="1"/>
</dbReference>
<feature type="signal peptide" evidence="3">
    <location>
        <begin position="1"/>
        <end position="27"/>
    </location>
</feature>
<dbReference type="AlphaFoldDB" id="A0A1B1UPK6"/>
<proteinExistence type="inferred from homology"/>
<reference evidence="5 6" key="1">
    <citation type="submission" date="2016-07" db="EMBL/GenBank/DDBJ databases">
        <title>Complete genome sequence of Bradyrhizobium icense LMTR 13T, a potential inoculant strain isolated from lima bean (Phaseolus lunatus) in Peru.</title>
        <authorList>
            <person name="Ormeno-Orrillo E."/>
            <person name="Duran D."/>
            <person name="Rogel M.A."/>
            <person name="Rey L."/>
            <person name="Imperial J."/>
            <person name="Ruiz-Argueso T."/>
            <person name="Martinez-Romero E."/>
        </authorList>
    </citation>
    <scope>NUCLEOTIDE SEQUENCE [LARGE SCALE GENOMIC DNA]</scope>
    <source>
        <strain evidence="5 6">LMTR 13</strain>
    </source>
</reference>
<dbReference type="PANTHER" id="PTHR47235:SF1">
    <property type="entry name" value="BLR6548 PROTEIN"/>
    <property type="match status" value="1"/>
</dbReference>
<evidence type="ECO:0000256" key="3">
    <source>
        <dbReference type="SAM" id="SignalP"/>
    </source>
</evidence>
<dbReference type="CDD" id="cd06343">
    <property type="entry name" value="PBP1_ABC_ligand_binding-like"/>
    <property type="match status" value="1"/>
</dbReference>
<keyword evidence="6" id="KW-1185">Reference proteome</keyword>
<comment type="similarity">
    <text evidence="1">Belongs to the leucine-binding protein family.</text>
</comment>
<dbReference type="Gene3D" id="3.40.50.2300">
    <property type="match status" value="2"/>
</dbReference>
<dbReference type="Pfam" id="PF13458">
    <property type="entry name" value="Peripla_BP_6"/>
    <property type="match status" value="1"/>
</dbReference>
<evidence type="ECO:0000256" key="2">
    <source>
        <dbReference type="ARBA" id="ARBA00022729"/>
    </source>
</evidence>
<protein>
    <submittedName>
        <fullName evidence="5">Branched-chain amino acid ABC transporter substrate-binding protein</fullName>
    </submittedName>
</protein>
<name>A0A1B1UPK6_9BRAD</name>
<evidence type="ECO:0000313" key="5">
    <source>
        <dbReference type="EMBL" id="ANW04645.1"/>
    </source>
</evidence>
<dbReference type="InterPro" id="IPR028082">
    <property type="entry name" value="Peripla_BP_I"/>
</dbReference>
<dbReference type="KEGG" id="bic:LMTR13_35450"/>
<keyword evidence="2 3" id="KW-0732">Signal</keyword>
<dbReference type="InterPro" id="IPR028081">
    <property type="entry name" value="Leu-bd"/>
</dbReference>
<feature type="domain" description="Leucine-binding protein" evidence="4">
    <location>
        <begin position="39"/>
        <end position="392"/>
    </location>
</feature>